<organism evidence="2 3">
    <name type="scientific">Carnobacterium maltaromaticum LMA28</name>
    <dbReference type="NCBI Taxonomy" id="1234679"/>
    <lineage>
        <taxon>Bacteria</taxon>
        <taxon>Bacillati</taxon>
        <taxon>Bacillota</taxon>
        <taxon>Bacilli</taxon>
        <taxon>Lactobacillales</taxon>
        <taxon>Carnobacteriaceae</taxon>
        <taxon>Carnobacterium</taxon>
    </lineage>
</organism>
<sequence length="378" mass="42573">MLKFELLKIYREKTIYILSAVLALVIFAPFLIGNSQLDILEYYENNYQANITTIEDIKDDPTAAGTIKDIKEVNGYLGEMIKAIKNGNDKENVNSELKYENKNLEDMTAGKLDAGPLVDQKAKVVILQYLNDKNIKKISNNVKDIGSINYLSMIFSTPQIVLIILILISFHIVYIFNLDYRKNNFMVYNSSPKSYLQIFFTKFSANMLSVIVNMASVFTLVLSIVGVKNGLGASRYPIATIQNNSDVSIISTSDFLLKVFTFLFLFLIFIGLLALFVSLLSSNLILNISLIILPLILGQYDLLNTFLSENVKPFIILSYIDISLIIMGGNGFYPITNPSITFNNGILLLSLSVGLLLIVLFYLLSNFPKKLIYMKFLK</sequence>
<feature type="transmembrane region" description="Helical" evidence="1">
    <location>
        <begin position="255"/>
        <end position="278"/>
    </location>
</feature>
<evidence type="ECO:0000313" key="3">
    <source>
        <dbReference type="Proteomes" id="UP000000212"/>
    </source>
</evidence>
<feature type="transmembrane region" description="Helical" evidence="1">
    <location>
        <begin position="345"/>
        <end position="365"/>
    </location>
</feature>
<proteinExistence type="predicted"/>
<dbReference type="STRING" id="1234679.BN424_3027"/>
<protein>
    <submittedName>
        <fullName evidence="2">Membrane protein</fullName>
    </submittedName>
</protein>
<keyword evidence="1" id="KW-0812">Transmembrane</keyword>
<dbReference type="KEGG" id="cml:BN424_3027"/>
<keyword evidence="1" id="KW-1133">Transmembrane helix</keyword>
<reference evidence="3" key="1">
    <citation type="journal article" date="2013" name="Genome Announc.">
        <title>Complete Chromosome Sequence of Carnobacterium maltaromaticum LMA 28.</title>
        <authorList>
            <person name="Cailliez-Grimal C."/>
            <person name="Chaillou S."/>
            <person name="Anba-Mondoloni J."/>
            <person name="Loux V."/>
            <person name="Afzal M.I."/>
            <person name="Rahman A."/>
            <person name="Kergourlay G."/>
            <person name="Champomier-Verges M.C."/>
            <person name="Zagorec M."/>
            <person name="Dalgaard P."/>
            <person name="Leisner J.J."/>
            <person name="Prevost H."/>
            <person name="Revol-Junelles A.M."/>
            <person name="Borges F."/>
        </authorList>
    </citation>
    <scope>NUCLEOTIDE SEQUENCE</scope>
    <source>
        <strain evidence="3">LMA28</strain>
    </source>
</reference>
<dbReference type="RefSeq" id="WP_016356617.1">
    <property type="nucleotide sequence ID" value="NC_019425.2"/>
</dbReference>
<keyword evidence="1" id="KW-0472">Membrane</keyword>
<gene>
    <name evidence="2" type="ORF">BN424_3027</name>
</gene>
<dbReference type="HOGENOM" id="CLU_064688_0_0_9"/>
<dbReference type="OrthoDB" id="2200308at2"/>
<evidence type="ECO:0000256" key="1">
    <source>
        <dbReference type="SAM" id="Phobius"/>
    </source>
</evidence>
<keyword evidence="3" id="KW-1185">Reference proteome</keyword>
<dbReference type="EMBL" id="HE999757">
    <property type="protein sequence ID" value="CCO12448.2"/>
    <property type="molecule type" value="Genomic_DNA"/>
</dbReference>
<feature type="transmembrane region" description="Helical" evidence="1">
    <location>
        <begin position="284"/>
        <end position="302"/>
    </location>
</feature>
<feature type="transmembrane region" description="Helical" evidence="1">
    <location>
        <begin position="314"/>
        <end position="333"/>
    </location>
</feature>
<accession>K8EKR3</accession>
<dbReference type="Proteomes" id="UP000000212">
    <property type="component" value="Chromosome"/>
</dbReference>
<feature type="transmembrane region" description="Helical" evidence="1">
    <location>
        <begin position="160"/>
        <end position="178"/>
    </location>
</feature>
<feature type="transmembrane region" description="Helical" evidence="1">
    <location>
        <begin position="15"/>
        <end position="32"/>
    </location>
</feature>
<dbReference type="AlphaFoldDB" id="K8EKR3"/>
<name>K8EKR3_CARML</name>
<feature type="transmembrane region" description="Helical" evidence="1">
    <location>
        <begin position="198"/>
        <end position="225"/>
    </location>
</feature>
<evidence type="ECO:0000313" key="2">
    <source>
        <dbReference type="EMBL" id="CCO12448.2"/>
    </source>
</evidence>